<dbReference type="PANTHER" id="PTHR30461">
    <property type="entry name" value="DNA-INVERTASE FROM LAMBDOID PROPHAGE"/>
    <property type="match status" value="1"/>
</dbReference>
<sequence length="531" mass="62415">MVNLKESISFQAAWYIRLSREDGDKAESDSIGNQKKLITDYMKEKKEFALYNIYVDDGFTGTNYNRPAFERMIDDIERGKINCVIVKDLSRFGRDYIDTGRYLERYFPDKNVRFISITDHIDSYEQAYDMLLPIKNIFNEQYARDISGKIHAAILTKQKAGEFIGAFASYGYQKSPTDKNKLVIDTYAAKVVRRIFEMYLKGYGKNSIANILNHDQVLCPSEYKNLKGDRYRNSNRLDSTSYWTYSTVNRILQNEIYIGNMVQGRKKQQMRSRAKAQEKKDWLIVKGTHEAVIDQETWEKVQKLLKCRTRTLDLNTVPSIFAGFLKCSDCGRALVKKSGKNVRYCCGTYVRCGSRHCTPHTISHQALEDILLEDLKSIFQNMDNLKELVEKQIAERAGIEREYEKKKELARALSELDRVRKRKKAVYEDYCEELISRDEFIVYRQDYMKKEEFLEKQLAYLKEEDEKECRDISEAPWIKHLLETKEAGCLDRNTVMVMLQEIKVYEEHKIKIIYNFAPESEKPKESEKREK</sequence>
<feature type="domain" description="Recombinase" evidence="3">
    <location>
        <begin position="169"/>
        <end position="311"/>
    </location>
</feature>
<organism evidence="4 5">
    <name type="scientific">Parablautia muri</name>
    <dbReference type="NCBI Taxonomy" id="2320879"/>
    <lineage>
        <taxon>Bacteria</taxon>
        <taxon>Bacillati</taxon>
        <taxon>Bacillota</taxon>
        <taxon>Clostridia</taxon>
        <taxon>Lachnospirales</taxon>
        <taxon>Lachnospiraceae</taxon>
        <taxon>Parablautia</taxon>
    </lineage>
</organism>
<feature type="domain" description="Resolvase/invertase-type recombinase catalytic" evidence="2">
    <location>
        <begin position="11"/>
        <end position="161"/>
    </location>
</feature>
<keyword evidence="5" id="KW-1185">Reference proteome</keyword>
<dbReference type="Gene3D" id="3.90.1750.20">
    <property type="entry name" value="Putative Large Serine Recombinase, Chain B, Domain 2"/>
    <property type="match status" value="1"/>
</dbReference>
<dbReference type="InterPro" id="IPR038109">
    <property type="entry name" value="DNA_bind_recomb_sf"/>
</dbReference>
<dbReference type="InterPro" id="IPR050639">
    <property type="entry name" value="SSR_resolvase"/>
</dbReference>
<name>A0A9X5GU58_9FIRM</name>
<evidence type="ECO:0000256" key="1">
    <source>
        <dbReference type="SAM" id="Coils"/>
    </source>
</evidence>
<accession>A0A9X5GU58</accession>
<dbReference type="OrthoDB" id="9784557at2"/>
<evidence type="ECO:0000259" key="2">
    <source>
        <dbReference type="PROSITE" id="PS51736"/>
    </source>
</evidence>
<gene>
    <name evidence="4" type="ORF">D5281_14150</name>
</gene>
<reference evidence="4" key="1">
    <citation type="submission" date="2018-09" db="EMBL/GenBank/DDBJ databases">
        <title>Murine metabolic-syndrome-specific gut microbial biobank.</title>
        <authorList>
            <person name="Liu C."/>
        </authorList>
    </citation>
    <scope>NUCLEOTIDE SEQUENCE</scope>
    <source>
        <strain evidence="4">D42-62</strain>
    </source>
</reference>
<keyword evidence="1" id="KW-0175">Coiled coil</keyword>
<dbReference type="InterPro" id="IPR011109">
    <property type="entry name" value="DNA_bind_recombinase_dom"/>
</dbReference>
<evidence type="ECO:0000313" key="5">
    <source>
        <dbReference type="Proteomes" id="UP001154420"/>
    </source>
</evidence>
<dbReference type="Gene3D" id="3.40.50.1390">
    <property type="entry name" value="Resolvase, N-terminal catalytic domain"/>
    <property type="match status" value="1"/>
</dbReference>
<feature type="coiled-coil region" evidence="1">
    <location>
        <begin position="372"/>
        <end position="419"/>
    </location>
</feature>
<dbReference type="SUPFAM" id="SSF53041">
    <property type="entry name" value="Resolvase-like"/>
    <property type="match status" value="1"/>
</dbReference>
<dbReference type="RefSeq" id="WP_160560766.1">
    <property type="nucleotide sequence ID" value="NZ_QZDT01000023.1"/>
</dbReference>
<dbReference type="Pfam" id="PF00239">
    <property type="entry name" value="Resolvase"/>
    <property type="match status" value="1"/>
</dbReference>
<dbReference type="PROSITE" id="PS51736">
    <property type="entry name" value="RECOMBINASES_3"/>
    <property type="match status" value="1"/>
</dbReference>
<dbReference type="GO" id="GO:0003677">
    <property type="term" value="F:DNA binding"/>
    <property type="evidence" value="ECO:0007669"/>
    <property type="project" value="InterPro"/>
</dbReference>
<proteinExistence type="predicted"/>
<dbReference type="SMART" id="SM00857">
    <property type="entry name" value="Resolvase"/>
    <property type="match status" value="1"/>
</dbReference>
<dbReference type="AlphaFoldDB" id="A0A9X5GU58"/>
<evidence type="ECO:0000259" key="3">
    <source>
        <dbReference type="PROSITE" id="PS51737"/>
    </source>
</evidence>
<dbReference type="PANTHER" id="PTHR30461:SF23">
    <property type="entry name" value="DNA RECOMBINASE-RELATED"/>
    <property type="match status" value="1"/>
</dbReference>
<dbReference type="GO" id="GO:0000150">
    <property type="term" value="F:DNA strand exchange activity"/>
    <property type="evidence" value="ECO:0007669"/>
    <property type="project" value="InterPro"/>
</dbReference>
<dbReference type="PROSITE" id="PS51737">
    <property type="entry name" value="RECOMBINASE_DNA_BIND"/>
    <property type="match status" value="1"/>
</dbReference>
<dbReference type="EMBL" id="QZDT01000023">
    <property type="protein sequence ID" value="NBJ93702.1"/>
    <property type="molecule type" value="Genomic_DNA"/>
</dbReference>
<dbReference type="Proteomes" id="UP001154420">
    <property type="component" value="Unassembled WGS sequence"/>
</dbReference>
<comment type="caution">
    <text evidence="4">The sequence shown here is derived from an EMBL/GenBank/DDBJ whole genome shotgun (WGS) entry which is preliminary data.</text>
</comment>
<dbReference type="InterPro" id="IPR006119">
    <property type="entry name" value="Resolv_N"/>
</dbReference>
<evidence type="ECO:0000313" key="4">
    <source>
        <dbReference type="EMBL" id="NBJ93702.1"/>
    </source>
</evidence>
<protein>
    <submittedName>
        <fullName evidence="4">Resolvase</fullName>
    </submittedName>
</protein>
<dbReference type="Pfam" id="PF07508">
    <property type="entry name" value="Recombinase"/>
    <property type="match status" value="1"/>
</dbReference>
<dbReference type="InterPro" id="IPR036162">
    <property type="entry name" value="Resolvase-like_N_sf"/>
</dbReference>
<dbReference type="Pfam" id="PF13408">
    <property type="entry name" value="Zn_ribbon_recom"/>
    <property type="match status" value="1"/>
</dbReference>
<dbReference type="InterPro" id="IPR025827">
    <property type="entry name" value="Zn_ribbon_recom_dom"/>
</dbReference>